<comment type="caution">
    <text evidence="1">The sequence shown here is derived from an EMBL/GenBank/DDBJ whole genome shotgun (WGS) entry which is preliminary data.</text>
</comment>
<accession>A0A8J7GJH5</accession>
<dbReference type="RefSeq" id="WP_197007051.1">
    <property type="nucleotide sequence ID" value="NZ_BONS01000005.1"/>
</dbReference>
<gene>
    <name evidence="1" type="ORF">IW245_006708</name>
</gene>
<protein>
    <submittedName>
        <fullName evidence="1">Transcriptional regulator with XRE-family HTH domain</fullName>
    </submittedName>
</protein>
<sequence>MNAPTPLTTRSADNTAVTCGAVVRRTRLGLGWSQWRLAKEMTRLAQANGFPAPEVGNLRGMVSKWERDLHVPDGFNRGLLCATLCIDVADLHLPAYEYVYRPFAPLRS</sequence>
<dbReference type="EMBL" id="JADOUF010000001">
    <property type="protein sequence ID" value="MBG6140514.1"/>
    <property type="molecule type" value="Genomic_DNA"/>
</dbReference>
<organism evidence="1 2">
    <name type="scientific">Longispora fulva</name>
    <dbReference type="NCBI Taxonomy" id="619741"/>
    <lineage>
        <taxon>Bacteria</taxon>
        <taxon>Bacillati</taxon>
        <taxon>Actinomycetota</taxon>
        <taxon>Actinomycetes</taxon>
        <taxon>Micromonosporales</taxon>
        <taxon>Micromonosporaceae</taxon>
        <taxon>Longispora</taxon>
    </lineage>
</organism>
<proteinExistence type="predicted"/>
<evidence type="ECO:0000313" key="1">
    <source>
        <dbReference type="EMBL" id="MBG6140514.1"/>
    </source>
</evidence>
<dbReference type="Proteomes" id="UP000622552">
    <property type="component" value="Unassembled WGS sequence"/>
</dbReference>
<reference evidence="1" key="1">
    <citation type="submission" date="2020-11" db="EMBL/GenBank/DDBJ databases">
        <title>Sequencing the genomes of 1000 actinobacteria strains.</title>
        <authorList>
            <person name="Klenk H.-P."/>
        </authorList>
    </citation>
    <scope>NUCLEOTIDE SEQUENCE</scope>
    <source>
        <strain evidence="1">DSM 45356</strain>
    </source>
</reference>
<name>A0A8J7GJH5_9ACTN</name>
<evidence type="ECO:0000313" key="2">
    <source>
        <dbReference type="Proteomes" id="UP000622552"/>
    </source>
</evidence>
<keyword evidence="2" id="KW-1185">Reference proteome</keyword>
<dbReference type="AlphaFoldDB" id="A0A8J7GJH5"/>